<evidence type="ECO:0000256" key="1">
    <source>
        <dbReference type="SAM" id="Phobius"/>
    </source>
</evidence>
<evidence type="ECO:0000313" key="2">
    <source>
        <dbReference type="EMBL" id="EAZ80879.1"/>
    </source>
</evidence>
<keyword evidence="1" id="KW-0472">Membrane</keyword>
<keyword evidence="1" id="KW-0812">Transmembrane</keyword>
<dbReference type="HOGENOM" id="CLU_1114140_0_0_10"/>
<proteinExistence type="predicted"/>
<dbReference type="STRING" id="388413.ALPR1_17623"/>
<sequence>MKGETMAKSSQKLDQVFKEKLDQHSIKPSALAWERLEKELPKESKSNQRIWWAAAASVVILLSAGYFLYPENQSADTGEMLANNQVTETPATEGTLNEIPTIAEVTPKEETITQDENAQENTLEPKQPEVKKNTKTNLNKPTTIQQEAKNEAPQNLIAMTETQEETKVTETQKVEVPEVTLEKELPQPEMQITAPDLDKTIAEAQVTDEAPAYRVKIYSDGLKEKPKDKSLIAGIGKTVNEVEGLLDKVDQGFADLQDAKNNLFTSMVSKKERADK</sequence>
<keyword evidence="1" id="KW-1133">Transmembrane helix</keyword>
<accession>A3HWA6</accession>
<name>A3HWA6_9BACT</name>
<dbReference type="AlphaFoldDB" id="A3HWA6"/>
<evidence type="ECO:0000313" key="3">
    <source>
        <dbReference type="Proteomes" id="UP000003919"/>
    </source>
</evidence>
<dbReference type="EMBL" id="AAXU02000001">
    <property type="protein sequence ID" value="EAZ80879.1"/>
    <property type="molecule type" value="Genomic_DNA"/>
</dbReference>
<organism evidence="2 3">
    <name type="scientific">Algoriphagus machipongonensis</name>
    <dbReference type="NCBI Taxonomy" id="388413"/>
    <lineage>
        <taxon>Bacteria</taxon>
        <taxon>Pseudomonadati</taxon>
        <taxon>Bacteroidota</taxon>
        <taxon>Cytophagia</taxon>
        <taxon>Cytophagales</taxon>
        <taxon>Cyclobacteriaceae</taxon>
        <taxon>Algoriphagus</taxon>
    </lineage>
</organism>
<feature type="transmembrane region" description="Helical" evidence="1">
    <location>
        <begin position="50"/>
        <end position="69"/>
    </location>
</feature>
<protein>
    <submittedName>
        <fullName evidence="2">Uncharacterized protein</fullName>
    </submittedName>
</protein>
<gene>
    <name evidence="2" type="ORF">ALPR1_17623</name>
</gene>
<keyword evidence="3" id="KW-1185">Reference proteome</keyword>
<dbReference type="Proteomes" id="UP000003919">
    <property type="component" value="Unassembled WGS sequence"/>
</dbReference>
<comment type="caution">
    <text evidence="2">The sequence shown here is derived from an EMBL/GenBank/DDBJ whole genome shotgun (WGS) entry which is preliminary data.</text>
</comment>
<reference evidence="2 3" key="1">
    <citation type="journal article" date="2011" name="J. Bacteriol.">
        <title>Complete genome sequence of Algoriphagus sp. PR1, bacterial prey of a colony-forming choanoflagellate.</title>
        <authorList>
            <person name="Alegado R.A."/>
            <person name="Ferriera S."/>
            <person name="Nusbaum C."/>
            <person name="Young S.K."/>
            <person name="Zeng Q."/>
            <person name="Imamovic A."/>
            <person name="Fairclough S.R."/>
            <person name="King N."/>
        </authorList>
    </citation>
    <scope>NUCLEOTIDE SEQUENCE [LARGE SCALE GENOMIC DNA]</scope>
    <source>
        <strain evidence="2 3">PR1</strain>
    </source>
</reference>